<keyword evidence="9" id="KW-1185">Reference proteome</keyword>
<feature type="transmembrane region" description="Helical" evidence="7">
    <location>
        <begin position="98"/>
        <end position="115"/>
    </location>
</feature>
<dbReference type="EMBL" id="JALJOV010000023">
    <property type="protein sequence ID" value="KAK9868556.1"/>
    <property type="molecule type" value="Genomic_DNA"/>
</dbReference>
<name>A0AAW1TFA3_9CHLO</name>
<evidence type="ECO:0000256" key="2">
    <source>
        <dbReference type="ARBA" id="ARBA00007349"/>
    </source>
</evidence>
<protein>
    <submittedName>
        <fullName evidence="8">Uncharacterized protein</fullName>
    </submittedName>
</protein>
<sequence length="561" mass="58950">MSAGGVLPGSCLRPCSKVLQVKPVRSGVPCSYTASGGLQLSLRGEHSFDCSFLPKPRSKLLVRKVTVKPALAVQAAASAQDGADQGPSGWPGAKPGRLLGAIAIGIAINLIPAPAQLVGAPWHLLAIFVATIAGLVLEPLPTGAWAFLAVTTAIATKTLTFAAAFSAFNNDVIWLIVVSFFFAKGFEKTGLGRRVATIFVKWFGKSTLGLAYGLAAAEALLAPAMPSTTARAGGIFMPIINSLARTSGSMPGEPSAKKVGKFLVQSQFQGSVHSSGMFLTGAAQNLLCIKLAAELGQPIPSPWVTWVKAAFVPALVGLIVTPALLYKLNPPELKQTPEAPQHAAEDLAKMGPMSRDEKLMLGTMGGAVVLWILGDIVGVSSVVTAMLGLSWLLLSGVLQWRDCLTYTPAWDTLFWFAVLVGMSGQLNNVGVVKYFADLVSGRLTAMNLGWPSVFALLNVTYFGLHYMFASQTAHVGALYTAFLAMMLAAGVPALLASLSLAYVSNLFGSITHYASGQAAVYIGAGYVNLKEMFSTGALMAVVNLTIWGVVGSVWWKIIGLY</sequence>
<keyword evidence="3 7" id="KW-0812">Transmembrane</keyword>
<dbReference type="InterPro" id="IPR030676">
    <property type="entry name" value="CitT-rel"/>
</dbReference>
<evidence type="ECO:0000256" key="1">
    <source>
        <dbReference type="ARBA" id="ARBA00004478"/>
    </source>
</evidence>
<feature type="transmembrane region" description="Helical" evidence="7">
    <location>
        <begin position="510"/>
        <end position="529"/>
    </location>
</feature>
<feature type="transmembrane region" description="Helical" evidence="7">
    <location>
        <begin position="303"/>
        <end position="326"/>
    </location>
</feature>
<feature type="transmembrane region" description="Helical" evidence="7">
    <location>
        <begin position="202"/>
        <end position="222"/>
    </location>
</feature>
<organism evidence="8 9">
    <name type="scientific">Apatococcus fuscideae</name>
    <dbReference type="NCBI Taxonomy" id="2026836"/>
    <lineage>
        <taxon>Eukaryota</taxon>
        <taxon>Viridiplantae</taxon>
        <taxon>Chlorophyta</taxon>
        <taxon>core chlorophytes</taxon>
        <taxon>Trebouxiophyceae</taxon>
        <taxon>Chlorellales</taxon>
        <taxon>Chlorellaceae</taxon>
        <taxon>Apatococcus</taxon>
    </lineage>
</organism>
<reference evidence="8 9" key="1">
    <citation type="journal article" date="2024" name="Nat. Commun.">
        <title>Phylogenomics reveals the evolutionary origins of lichenization in chlorophyte algae.</title>
        <authorList>
            <person name="Puginier C."/>
            <person name="Libourel C."/>
            <person name="Otte J."/>
            <person name="Skaloud P."/>
            <person name="Haon M."/>
            <person name="Grisel S."/>
            <person name="Petersen M."/>
            <person name="Berrin J.G."/>
            <person name="Delaux P.M."/>
            <person name="Dal Grande F."/>
            <person name="Keller J."/>
        </authorList>
    </citation>
    <scope>NUCLEOTIDE SEQUENCE [LARGE SCALE GENOMIC DNA]</scope>
    <source>
        <strain evidence="8 9">SAG 2523</strain>
    </source>
</reference>
<dbReference type="Proteomes" id="UP001485043">
    <property type="component" value="Unassembled WGS sequence"/>
</dbReference>
<evidence type="ECO:0000256" key="4">
    <source>
        <dbReference type="ARBA" id="ARBA00022780"/>
    </source>
</evidence>
<dbReference type="PANTHER" id="PTHR42826">
    <property type="entry name" value="DICARBOXYLATE TRANSPORTER 2.1, CHLOROPLASTIC"/>
    <property type="match status" value="1"/>
</dbReference>
<comment type="caution">
    <text evidence="8">The sequence shown here is derived from an EMBL/GenBank/DDBJ whole genome shotgun (WGS) entry which is preliminary data.</text>
</comment>
<feature type="transmembrane region" description="Helical" evidence="7">
    <location>
        <begin position="413"/>
        <end position="436"/>
    </location>
</feature>
<dbReference type="GO" id="GO:0009706">
    <property type="term" value="C:chloroplast inner membrane"/>
    <property type="evidence" value="ECO:0007669"/>
    <property type="project" value="UniProtKB-SubCell"/>
</dbReference>
<keyword evidence="6 7" id="KW-0472">Membrane</keyword>
<feature type="transmembrane region" description="Helical" evidence="7">
    <location>
        <begin position="368"/>
        <end position="393"/>
    </location>
</feature>
<dbReference type="NCBIfam" id="TIGR00785">
    <property type="entry name" value="dass"/>
    <property type="match status" value="1"/>
</dbReference>
<dbReference type="AlphaFoldDB" id="A0AAW1TFA3"/>
<comment type="subcellular location">
    <subcellularLocation>
        <location evidence="1">Plastid</location>
        <location evidence="1">Chloroplast inner membrane</location>
        <topology evidence="1">Multi-pass membrane protein</topology>
    </subcellularLocation>
</comment>
<comment type="similarity">
    <text evidence="2">Belongs to the SLC13A/DASS transporter (TC 2.A.47) family. DIT1 subfamily.</text>
</comment>
<dbReference type="InterPro" id="IPR001898">
    <property type="entry name" value="SLC13A/DASS"/>
</dbReference>
<keyword evidence="5 7" id="KW-1133">Transmembrane helix</keyword>
<evidence type="ECO:0000313" key="9">
    <source>
        <dbReference type="Proteomes" id="UP001485043"/>
    </source>
</evidence>
<proteinExistence type="inferred from homology"/>
<evidence type="ECO:0000256" key="7">
    <source>
        <dbReference type="SAM" id="Phobius"/>
    </source>
</evidence>
<evidence type="ECO:0000313" key="8">
    <source>
        <dbReference type="EMBL" id="KAK9868556.1"/>
    </source>
</evidence>
<accession>A0AAW1TFA3</accession>
<evidence type="ECO:0000256" key="3">
    <source>
        <dbReference type="ARBA" id="ARBA00022692"/>
    </source>
</evidence>
<evidence type="ECO:0000256" key="6">
    <source>
        <dbReference type="ARBA" id="ARBA00023136"/>
    </source>
</evidence>
<keyword evidence="4" id="KW-1001">Plastid inner membrane</keyword>
<feature type="transmembrane region" description="Helical" evidence="7">
    <location>
        <begin position="481"/>
        <end position="503"/>
    </location>
</feature>
<feature type="transmembrane region" description="Helical" evidence="7">
    <location>
        <begin position="535"/>
        <end position="555"/>
    </location>
</feature>
<keyword evidence="4" id="KW-0934">Plastid</keyword>
<evidence type="ECO:0000256" key="5">
    <source>
        <dbReference type="ARBA" id="ARBA00022989"/>
    </source>
</evidence>
<gene>
    <name evidence="8" type="ORF">WJX84_008080</name>
</gene>
<feature type="transmembrane region" description="Helical" evidence="7">
    <location>
        <begin position="448"/>
        <end position="469"/>
    </location>
</feature>
<dbReference type="Pfam" id="PF00939">
    <property type="entry name" value="Na_sulph_symp"/>
    <property type="match status" value="1"/>
</dbReference>
<dbReference type="GO" id="GO:0015140">
    <property type="term" value="F:malate transmembrane transporter activity"/>
    <property type="evidence" value="ECO:0007669"/>
    <property type="project" value="UniProtKB-ARBA"/>
</dbReference>